<dbReference type="PANTHER" id="PTHR43300">
    <property type="entry name" value="ACETYLTRANSFERASE"/>
    <property type="match status" value="1"/>
</dbReference>
<keyword evidence="4" id="KW-0012">Acyltransferase</keyword>
<dbReference type="Proteomes" id="UP000037029">
    <property type="component" value="Chromosome"/>
</dbReference>
<evidence type="ECO:0008006" key="7">
    <source>
        <dbReference type="Google" id="ProtNLM"/>
    </source>
</evidence>
<sequence>MVRIGFRDHFIQPPHRFHRGWVPTAHPLYTGPDEIYEIFPDGEDVGFLNRWTAYALRNHASASRYDIGAYTYGTPSILQGADAQLKIGRFTSIGPNVTIGLGYHRTDSVSTYPFATIHQMSGDWPAADGLADHTHNGDIRIGSDVWIGANAYIGSGVTIGHGAVIGASAVVTKDVPAYAIMGGNTARILRYRFGEDQIAALLDIKWWDWPIGIISANLPHICNENVDDFIRFARRWQLDR</sequence>
<organism evidence="5 6">
    <name type="scientific">Sphingobium yanoikuyae</name>
    <name type="common">Sphingomonas yanoikuyae</name>
    <dbReference type="NCBI Taxonomy" id="13690"/>
    <lineage>
        <taxon>Bacteria</taxon>
        <taxon>Pseudomonadati</taxon>
        <taxon>Pseudomonadota</taxon>
        <taxon>Alphaproteobacteria</taxon>
        <taxon>Sphingomonadales</taxon>
        <taxon>Sphingomonadaceae</taxon>
        <taxon>Sphingobium</taxon>
    </lineage>
</organism>
<dbReference type="AlphaFoldDB" id="A0A2D1R945"/>
<dbReference type="EMBL" id="CP020925">
    <property type="protein sequence ID" value="ATP21379.1"/>
    <property type="molecule type" value="Genomic_DNA"/>
</dbReference>
<dbReference type="InterPro" id="IPR001451">
    <property type="entry name" value="Hexapep"/>
</dbReference>
<dbReference type="SUPFAM" id="SSF51161">
    <property type="entry name" value="Trimeric LpxA-like enzymes"/>
    <property type="match status" value="1"/>
</dbReference>
<accession>A0A2D1R945</accession>
<dbReference type="InterPro" id="IPR011004">
    <property type="entry name" value="Trimer_LpxA-like_sf"/>
</dbReference>
<evidence type="ECO:0000256" key="3">
    <source>
        <dbReference type="ARBA" id="ARBA00022737"/>
    </source>
</evidence>
<evidence type="ECO:0000256" key="1">
    <source>
        <dbReference type="ARBA" id="ARBA00007274"/>
    </source>
</evidence>
<dbReference type="Pfam" id="PF00132">
    <property type="entry name" value="Hexapep"/>
    <property type="match status" value="1"/>
</dbReference>
<comment type="similarity">
    <text evidence="1">Belongs to the transferase hexapeptide repeat family.</text>
</comment>
<evidence type="ECO:0000256" key="2">
    <source>
        <dbReference type="ARBA" id="ARBA00022679"/>
    </source>
</evidence>
<dbReference type="PROSITE" id="PS00101">
    <property type="entry name" value="HEXAPEP_TRANSFERASES"/>
    <property type="match status" value="1"/>
</dbReference>
<reference evidence="5 6" key="1">
    <citation type="submission" date="2017-04" db="EMBL/GenBank/DDBJ databases">
        <title>Characterization, genome and methylation analysis of a phthalic acid esters degrading strain Sphingobium yanoikuyae SHJ.</title>
        <authorList>
            <person name="Feng L."/>
        </authorList>
    </citation>
    <scope>NUCLEOTIDE SEQUENCE [LARGE SCALE GENOMIC DNA]</scope>
    <source>
        <strain evidence="5 6">SHJ</strain>
    </source>
</reference>
<protein>
    <recommendedName>
        <fullName evidence="7">Antibiotic acetyltransferase</fullName>
    </recommendedName>
</protein>
<evidence type="ECO:0000256" key="4">
    <source>
        <dbReference type="ARBA" id="ARBA00023315"/>
    </source>
</evidence>
<keyword evidence="3" id="KW-0677">Repeat</keyword>
<dbReference type="InterPro" id="IPR018357">
    <property type="entry name" value="Hexapep_transf_CS"/>
</dbReference>
<evidence type="ECO:0000313" key="5">
    <source>
        <dbReference type="EMBL" id="ATP21379.1"/>
    </source>
</evidence>
<dbReference type="GO" id="GO:0016746">
    <property type="term" value="F:acyltransferase activity"/>
    <property type="evidence" value="ECO:0007669"/>
    <property type="project" value="UniProtKB-KW"/>
</dbReference>
<dbReference type="CDD" id="cd03349">
    <property type="entry name" value="LbH_XAT"/>
    <property type="match status" value="1"/>
</dbReference>
<gene>
    <name evidence="5" type="ORF">BV87_03825</name>
</gene>
<dbReference type="Gene3D" id="2.160.10.10">
    <property type="entry name" value="Hexapeptide repeat proteins"/>
    <property type="match status" value="1"/>
</dbReference>
<evidence type="ECO:0000313" key="6">
    <source>
        <dbReference type="Proteomes" id="UP000037029"/>
    </source>
</evidence>
<name>A0A2D1R945_SPHYA</name>
<dbReference type="InterPro" id="IPR050179">
    <property type="entry name" value="Trans_hexapeptide_repeat"/>
</dbReference>
<proteinExistence type="inferred from homology"/>
<dbReference type="PANTHER" id="PTHR43300:SF11">
    <property type="entry name" value="ACETYLTRANSFERASE RV3034C-RELATED"/>
    <property type="match status" value="1"/>
</dbReference>
<keyword evidence="2" id="KW-0808">Transferase</keyword>